<dbReference type="Proteomes" id="UP000184383">
    <property type="component" value="Unassembled WGS sequence"/>
</dbReference>
<dbReference type="AlphaFoldDB" id="A0A1L9RH11"/>
<evidence type="ECO:0000313" key="7">
    <source>
        <dbReference type="EMBL" id="OJJ34229.1"/>
    </source>
</evidence>
<evidence type="ECO:0000313" key="8">
    <source>
        <dbReference type="Proteomes" id="UP000184383"/>
    </source>
</evidence>
<dbReference type="EMBL" id="KV878213">
    <property type="protein sequence ID" value="OJJ34229.1"/>
    <property type="molecule type" value="Genomic_DNA"/>
</dbReference>
<dbReference type="OrthoDB" id="6247875at2759"/>
<sequence>MDAVPIAIKSSSESSDKATELLWQDALRHLDATNNEVLLPTNVIDMIGQSNVDKIKSRLCALIGAPVVAFVDESINALRVMRTPAFSGSAVSVASQGIVGSNMRSKAATGSVKSHGKPARPTKSEKVPRPPNAFILYRQHHHPLIKAAYPDLQNNNISIMLGKQWKAESDEVKTYYKALANEEKRKHAEIHPDYQYAPRKPSEKKRRASSRQHVKSTQPPMLPDSPASTTAPSNVSTPAMYPGMQMGELGVNRPVEDLAGLNFVLSPNDMQDDQFSFNAEVFDSMIQQVHHDHNKALMYQPYQQFEIPPQTVGDSFEFSDFITDCY</sequence>
<dbReference type="SUPFAM" id="SSF47095">
    <property type="entry name" value="HMG-box"/>
    <property type="match status" value="1"/>
</dbReference>
<dbReference type="PANTHER" id="PTHR10270:SF161">
    <property type="entry name" value="SEX-DETERMINING REGION Y PROTEIN"/>
    <property type="match status" value="1"/>
</dbReference>
<feature type="region of interest" description="Disordered" evidence="5">
    <location>
        <begin position="187"/>
        <end position="239"/>
    </location>
</feature>
<dbReference type="PANTHER" id="PTHR10270">
    <property type="entry name" value="SOX TRANSCRIPTION FACTOR"/>
    <property type="match status" value="1"/>
</dbReference>
<dbReference type="CDD" id="cd01389">
    <property type="entry name" value="HMG-box_ROX1-like"/>
    <property type="match status" value="1"/>
</dbReference>
<keyword evidence="1" id="KW-0805">Transcription regulation</keyword>
<evidence type="ECO:0000256" key="5">
    <source>
        <dbReference type="SAM" id="MobiDB-lite"/>
    </source>
</evidence>
<dbReference type="GO" id="GO:0001228">
    <property type="term" value="F:DNA-binding transcription activator activity, RNA polymerase II-specific"/>
    <property type="evidence" value="ECO:0007669"/>
    <property type="project" value="TreeGrafter"/>
</dbReference>
<feature type="domain" description="HMG box" evidence="6">
    <location>
        <begin position="127"/>
        <end position="195"/>
    </location>
</feature>
<dbReference type="GeneID" id="63747890"/>
<dbReference type="Pfam" id="PF00505">
    <property type="entry name" value="HMG_box"/>
    <property type="match status" value="1"/>
</dbReference>
<evidence type="ECO:0000256" key="4">
    <source>
        <dbReference type="PROSITE-ProRule" id="PRU00267"/>
    </source>
</evidence>
<reference evidence="8" key="1">
    <citation type="journal article" date="2017" name="Genome Biol.">
        <title>Comparative genomics reveals high biological diversity and specific adaptations in the industrially and medically important fungal genus Aspergillus.</title>
        <authorList>
            <person name="de Vries R.P."/>
            <person name="Riley R."/>
            <person name="Wiebenga A."/>
            <person name="Aguilar-Osorio G."/>
            <person name="Amillis S."/>
            <person name="Uchima C.A."/>
            <person name="Anderluh G."/>
            <person name="Asadollahi M."/>
            <person name="Askin M."/>
            <person name="Barry K."/>
            <person name="Battaglia E."/>
            <person name="Bayram O."/>
            <person name="Benocci T."/>
            <person name="Braus-Stromeyer S.A."/>
            <person name="Caldana C."/>
            <person name="Canovas D."/>
            <person name="Cerqueira G.C."/>
            <person name="Chen F."/>
            <person name="Chen W."/>
            <person name="Choi C."/>
            <person name="Clum A."/>
            <person name="Dos Santos R.A."/>
            <person name="Damasio A.R."/>
            <person name="Diallinas G."/>
            <person name="Emri T."/>
            <person name="Fekete E."/>
            <person name="Flipphi M."/>
            <person name="Freyberg S."/>
            <person name="Gallo A."/>
            <person name="Gournas C."/>
            <person name="Habgood R."/>
            <person name="Hainaut M."/>
            <person name="Harispe M.L."/>
            <person name="Henrissat B."/>
            <person name="Hilden K.S."/>
            <person name="Hope R."/>
            <person name="Hossain A."/>
            <person name="Karabika E."/>
            <person name="Karaffa L."/>
            <person name="Karanyi Z."/>
            <person name="Krasevec N."/>
            <person name="Kuo A."/>
            <person name="Kusch H."/>
            <person name="LaButti K."/>
            <person name="Lagendijk E.L."/>
            <person name="Lapidus A."/>
            <person name="Levasseur A."/>
            <person name="Lindquist E."/>
            <person name="Lipzen A."/>
            <person name="Logrieco A.F."/>
            <person name="MacCabe A."/>
            <person name="Maekelae M.R."/>
            <person name="Malavazi I."/>
            <person name="Melin P."/>
            <person name="Meyer V."/>
            <person name="Mielnichuk N."/>
            <person name="Miskei M."/>
            <person name="Molnar A.P."/>
            <person name="Mule G."/>
            <person name="Ngan C.Y."/>
            <person name="Orejas M."/>
            <person name="Orosz E."/>
            <person name="Ouedraogo J.P."/>
            <person name="Overkamp K.M."/>
            <person name="Park H.-S."/>
            <person name="Perrone G."/>
            <person name="Piumi F."/>
            <person name="Punt P.J."/>
            <person name="Ram A.F."/>
            <person name="Ramon A."/>
            <person name="Rauscher S."/>
            <person name="Record E."/>
            <person name="Riano-Pachon D.M."/>
            <person name="Robert V."/>
            <person name="Roehrig J."/>
            <person name="Ruller R."/>
            <person name="Salamov A."/>
            <person name="Salih N.S."/>
            <person name="Samson R.A."/>
            <person name="Sandor E."/>
            <person name="Sanguinetti M."/>
            <person name="Schuetze T."/>
            <person name="Sepcic K."/>
            <person name="Shelest E."/>
            <person name="Sherlock G."/>
            <person name="Sophianopoulou V."/>
            <person name="Squina F.M."/>
            <person name="Sun H."/>
            <person name="Susca A."/>
            <person name="Todd R.B."/>
            <person name="Tsang A."/>
            <person name="Unkles S.E."/>
            <person name="van de Wiele N."/>
            <person name="van Rossen-Uffink D."/>
            <person name="Oliveira J.V."/>
            <person name="Vesth T.C."/>
            <person name="Visser J."/>
            <person name="Yu J.-H."/>
            <person name="Zhou M."/>
            <person name="Andersen M.R."/>
            <person name="Archer D.B."/>
            <person name="Baker S.E."/>
            <person name="Benoit I."/>
            <person name="Brakhage A.A."/>
            <person name="Braus G.H."/>
            <person name="Fischer R."/>
            <person name="Frisvad J.C."/>
            <person name="Goldman G.H."/>
            <person name="Houbraken J."/>
            <person name="Oakley B."/>
            <person name="Pocsi I."/>
            <person name="Scazzocchio C."/>
            <person name="Seiboth B."/>
            <person name="vanKuyk P.A."/>
            <person name="Wortman J."/>
            <person name="Dyer P.S."/>
            <person name="Grigoriev I.V."/>
        </authorList>
    </citation>
    <scope>NUCLEOTIDE SEQUENCE [LARGE SCALE GENOMIC DNA]</scope>
    <source>
        <strain evidence="8">DTO 134E9</strain>
    </source>
</reference>
<dbReference type="InterPro" id="IPR009071">
    <property type="entry name" value="HMG_box_dom"/>
</dbReference>
<dbReference type="InterPro" id="IPR050140">
    <property type="entry name" value="SRY-related_HMG-box_TF-like"/>
</dbReference>
<feature type="region of interest" description="Disordered" evidence="5">
    <location>
        <begin position="104"/>
        <end position="129"/>
    </location>
</feature>
<dbReference type="SMART" id="SM00398">
    <property type="entry name" value="HMG"/>
    <property type="match status" value="1"/>
</dbReference>
<evidence type="ECO:0000256" key="2">
    <source>
        <dbReference type="ARBA" id="ARBA00023125"/>
    </source>
</evidence>
<keyword evidence="4" id="KW-0539">Nucleus</keyword>
<feature type="compositionally biased region" description="Basic residues" evidence="5">
    <location>
        <begin position="202"/>
        <end position="214"/>
    </location>
</feature>
<feature type="DNA-binding region" description="HMG box" evidence="4">
    <location>
        <begin position="127"/>
        <end position="195"/>
    </location>
</feature>
<dbReference type="InterPro" id="IPR036910">
    <property type="entry name" value="HMG_box_dom_sf"/>
</dbReference>
<evidence type="ECO:0000259" key="6">
    <source>
        <dbReference type="PROSITE" id="PS50118"/>
    </source>
</evidence>
<feature type="compositionally biased region" description="Polar residues" evidence="5">
    <location>
        <begin position="226"/>
        <end position="237"/>
    </location>
</feature>
<dbReference type="FunFam" id="1.10.30.10:FF:000041">
    <property type="entry name" value="HMG box family protein"/>
    <property type="match status" value="1"/>
</dbReference>
<dbReference type="GO" id="GO:0000978">
    <property type="term" value="F:RNA polymerase II cis-regulatory region sequence-specific DNA binding"/>
    <property type="evidence" value="ECO:0007669"/>
    <property type="project" value="TreeGrafter"/>
</dbReference>
<gene>
    <name evidence="7" type="ORF">ASPWEDRAFT_184745</name>
</gene>
<accession>A0A1L9RH11</accession>
<organism evidence="7 8">
    <name type="scientific">Aspergillus wentii DTO 134E9</name>
    <dbReference type="NCBI Taxonomy" id="1073089"/>
    <lineage>
        <taxon>Eukaryota</taxon>
        <taxon>Fungi</taxon>
        <taxon>Dikarya</taxon>
        <taxon>Ascomycota</taxon>
        <taxon>Pezizomycotina</taxon>
        <taxon>Eurotiomycetes</taxon>
        <taxon>Eurotiomycetidae</taxon>
        <taxon>Eurotiales</taxon>
        <taxon>Aspergillaceae</taxon>
        <taxon>Aspergillus</taxon>
        <taxon>Aspergillus subgen. Cremei</taxon>
    </lineage>
</organism>
<dbReference type="GO" id="GO:0000122">
    <property type="term" value="P:negative regulation of transcription by RNA polymerase II"/>
    <property type="evidence" value="ECO:0007669"/>
    <property type="project" value="TreeGrafter"/>
</dbReference>
<proteinExistence type="predicted"/>
<evidence type="ECO:0000256" key="1">
    <source>
        <dbReference type="ARBA" id="ARBA00023015"/>
    </source>
</evidence>
<dbReference type="PROSITE" id="PS50118">
    <property type="entry name" value="HMG_BOX_2"/>
    <property type="match status" value="1"/>
</dbReference>
<protein>
    <recommendedName>
        <fullName evidence="6">HMG box domain-containing protein</fullName>
    </recommendedName>
</protein>
<keyword evidence="2 4" id="KW-0238">DNA-binding</keyword>
<evidence type="ECO:0000256" key="3">
    <source>
        <dbReference type="ARBA" id="ARBA00023163"/>
    </source>
</evidence>
<name>A0A1L9RH11_ASPWE</name>
<dbReference type="GO" id="GO:0005634">
    <property type="term" value="C:nucleus"/>
    <property type="evidence" value="ECO:0007669"/>
    <property type="project" value="UniProtKB-UniRule"/>
</dbReference>
<dbReference type="GO" id="GO:0030154">
    <property type="term" value="P:cell differentiation"/>
    <property type="evidence" value="ECO:0007669"/>
    <property type="project" value="TreeGrafter"/>
</dbReference>
<dbReference type="RefSeq" id="XP_040687905.1">
    <property type="nucleotide sequence ID" value="XM_040832042.1"/>
</dbReference>
<keyword evidence="3" id="KW-0804">Transcription</keyword>
<keyword evidence="8" id="KW-1185">Reference proteome</keyword>
<dbReference type="STRING" id="1073089.A0A1L9RH11"/>
<dbReference type="Gene3D" id="1.10.30.10">
    <property type="entry name" value="High mobility group box domain"/>
    <property type="match status" value="1"/>
</dbReference>
<dbReference type="VEuPathDB" id="FungiDB:ASPWEDRAFT_184745"/>